<reference evidence="3 4" key="1">
    <citation type="submission" date="2024-09" db="EMBL/GenBank/DDBJ databases">
        <authorList>
            <person name="Sun Q."/>
            <person name="Mori K."/>
        </authorList>
    </citation>
    <scope>NUCLEOTIDE SEQUENCE [LARGE SCALE GENOMIC DNA]</scope>
    <source>
        <strain evidence="3 4">CCM 7609</strain>
    </source>
</reference>
<evidence type="ECO:0000313" key="3">
    <source>
        <dbReference type="EMBL" id="MFB9069725.1"/>
    </source>
</evidence>
<feature type="domain" description="ABC-type glycine betaine transport system substrate-binding" evidence="2">
    <location>
        <begin position="56"/>
        <end position="315"/>
    </location>
</feature>
<comment type="caution">
    <text evidence="3">The sequence shown here is derived from an EMBL/GenBank/DDBJ whole genome shotgun (WGS) entry which is preliminary data.</text>
</comment>
<dbReference type="Proteomes" id="UP001589575">
    <property type="component" value="Unassembled WGS sequence"/>
</dbReference>
<dbReference type="EMBL" id="JBHMFI010000001">
    <property type="protein sequence ID" value="MFB9069725.1"/>
    <property type="molecule type" value="Genomic_DNA"/>
</dbReference>
<proteinExistence type="predicted"/>
<dbReference type="Pfam" id="PF04069">
    <property type="entry name" value="OpuAC"/>
    <property type="match status" value="1"/>
</dbReference>
<gene>
    <name evidence="3" type="ORF">ACFFX0_00325</name>
</gene>
<dbReference type="CDD" id="cd13606">
    <property type="entry name" value="PBP2_ProX_like"/>
    <property type="match status" value="1"/>
</dbReference>
<organism evidence="3 4">
    <name type="scientific">Citricoccus parietis</name>
    <dbReference type="NCBI Taxonomy" id="592307"/>
    <lineage>
        <taxon>Bacteria</taxon>
        <taxon>Bacillati</taxon>
        <taxon>Actinomycetota</taxon>
        <taxon>Actinomycetes</taxon>
        <taxon>Micrococcales</taxon>
        <taxon>Micrococcaceae</taxon>
        <taxon>Citricoccus</taxon>
    </lineage>
</organism>
<keyword evidence="1" id="KW-0732">Signal</keyword>
<dbReference type="InterPro" id="IPR007210">
    <property type="entry name" value="ABC_Gly_betaine_transp_sub-bd"/>
</dbReference>
<evidence type="ECO:0000259" key="2">
    <source>
        <dbReference type="Pfam" id="PF04069"/>
    </source>
</evidence>
<dbReference type="PROSITE" id="PS51257">
    <property type="entry name" value="PROKAR_LIPOPROTEIN"/>
    <property type="match status" value="1"/>
</dbReference>
<evidence type="ECO:0000313" key="4">
    <source>
        <dbReference type="Proteomes" id="UP001589575"/>
    </source>
</evidence>
<feature type="signal peptide" evidence="1">
    <location>
        <begin position="1"/>
        <end position="25"/>
    </location>
</feature>
<feature type="chain" id="PRO_5045336406" evidence="1">
    <location>
        <begin position="26"/>
        <end position="319"/>
    </location>
</feature>
<accession>A0ABV5FSS3</accession>
<evidence type="ECO:0000256" key="1">
    <source>
        <dbReference type="SAM" id="SignalP"/>
    </source>
</evidence>
<dbReference type="SUPFAM" id="SSF53850">
    <property type="entry name" value="Periplasmic binding protein-like II"/>
    <property type="match status" value="1"/>
</dbReference>
<sequence>MTSQPRRSPFAHRSLLALAAVSAVALTGCGSSDPLGGGASGSAGGESGDGGGAGDAIVIGSQQYYSNEIISELYAQALEAEGFTVEREYQIGQREVYLPELESGAIDVMPEYSGNLLQYYDAESTASTPEDIHAALAEVLPENLRALEPAEATDQDSYNVTREFAEEHSLTTLADLQNVDEPLTVAANSEFETRPYGPEGLKEVYGVDVSLVPVEDSGGPLTVKALVDGDVQLADIYSADPSIQTQDLVTLEDPENLVLPQNVTPIVSEAVDEDAAAVIEEVNAQLSAEELIDLNRQSVEDQASSADLATAWLAEQGLA</sequence>
<dbReference type="Gene3D" id="3.40.190.120">
    <property type="entry name" value="Osmoprotection protein (prox), domain 2"/>
    <property type="match status" value="1"/>
</dbReference>
<protein>
    <submittedName>
        <fullName evidence="3">ABC transporter substrate-binding protein</fullName>
    </submittedName>
</protein>
<dbReference type="Gene3D" id="3.40.190.10">
    <property type="entry name" value="Periplasmic binding protein-like II"/>
    <property type="match status" value="1"/>
</dbReference>
<name>A0ABV5FSS3_9MICC</name>
<keyword evidence="4" id="KW-1185">Reference proteome</keyword>